<accession>A0A1G1V4T7</accession>
<dbReference type="AlphaFoldDB" id="A0A1G1V4T7"/>
<dbReference type="EMBL" id="MHCA01000056">
    <property type="protein sequence ID" value="OGY10408.1"/>
    <property type="molecule type" value="Genomic_DNA"/>
</dbReference>
<dbReference type="PANTHER" id="PTHR34322:SF2">
    <property type="entry name" value="TRANSPOSASE IS200-LIKE DOMAIN-CONTAINING PROTEIN"/>
    <property type="match status" value="1"/>
</dbReference>
<gene>
    <name evidence="2" type="ORF">A3F61_04605</name>
</gene>
<name>A0A1G1V4T7_9BACT</name>
<feature type="domain" description="Transposase IS200-like" evidence="1">
    <location>
        <begin position="9"/>
        <end position="147"/>
    </location>
</feature>
<dbReference type="Proteomes" id="UP000178272">
    <property type="component" value="Unassembled WGS sequence"/>
</dbReference>
<dbReference type="InterPro" id="IPR036515">
    <property type="entry name" value="Transposase_17_sf"/>
</dbReference>
<dbReference type="GO" id="GO:0003677">
    <property type="term" value="F:DNA binding"/>
    <property type="evidence" value="ECO:0007669"/>
    <property type="project" value="InterPro"/>
</dbReference>
<evidence type="ECO:0000313" key="3">
    <source>
        <dbReference type="Proteomes" id="UP000178272"/>
    </source>
</evidence>
<sequence length="215" mass="25629">MPRRVVSVSNDQIYHVFNRGVEKRDIFKQPRDYQRFLQTVYYYQYLGPKPKFSVLSKINFEKFNPSTDSMLVDIYAYCLMPNHFHFLLKQIKDNGVAIFISQLINSYTRYFNTKYSRIGHLFQGSYKVVLVEDEEQFLHLSRYIHLNPRIASPTQDLDSYKWSSWNQYTLGKAGLCNTKEILGMITVENYKDFVHEQIEYAESLHKLKHKLIDIE</sequence>
<organism evidence="2 3">
    <name type="scientific">Candidatus Blackburnbacteria bacterium RIFCSPHIGHO2_12_FULL_41_13b</name>
    <dbReference type="NCBI Taxonomy" id="1797517"/>
    <lineage>
        <taxon>Bacteria</taxon>
        <taxon>Candidatus Blackburniibacteriota</taxon>
    </lineage>
</organism>
<dbReference type="Gene3D" id="3.30.70.1290">
    <property type="entry name" value="Transposase IS200-like"/>
    <property type="match status" value="1"/>
</dbReference>
<reference evidence="2 3" key="1">
    <citation type="journal article" date="2016" name="Nat. Commun.">
        <title>Thousands of microbial genomes shed light on interconnected biogeochemical processes in an aquifer system.</title>
        <authorList>
            <person name="Anantharaman K."/>
            <person name="Brown C.T."/>
            <person name="Hug L.A."/>
            <person name="Sharon I."/>
            <person name="Castelle C.J."/>
            <person name="Probst A.J."/>
            <person name="Thomas B.C."/>
            <person name="Singh A."/>
            <person name="Wilkins M.J."/>
            <person name="Karaoz U."/>
            <person name="Brodie E.L."/>
            <person name="Williams K.H."/>
            <person name="Hubbard S.S."/>
            <person name="Banfield J.F."/>
        </authorList>
    </citation>
    <scope>NUCLEOTIDE SEQUENCE [LARGE SCALE GENOMIC DNA]</scope>
</reference>
<evidence type="ECO:0000313" key="2">
    <source>
        <dbReference type="EMBL" id="OGY10408.1"/>
    </source>
</evidence>
<dbReference type="Pfam" id="PF01797">
    <property type="entry name" value="Y1_Tnp"/>
    <property type="match status" value="1"/>
</dbReference>
<evidence type="ECO:0000259" key="1">
    <source>
        <dbReference type="SMART" id="SM01321"/>
    </source>
</evidence>
<dbReference type="InterPro" id="IPR002686">
    <property type="entry name" value="Transposase_17"/>
</dbReference>
<comment type="caution">
    <text evidence="2">The sequence shown here is derived from an EMBL/GenBank/DDBJ whole genome shotgun (WGS) entry which is preliminary data.</text>
</comment>
<dbReference type="GO" id="GO:0006313">
    <property type="term" value="P:DNA transposition"/>
    <property type="evidence" value="ECO:0007669"/>
    <property type="project" value="InterPro"/>
</dbReference>
<dbReference type="GO" id="GO:0004803">
    <property type="term" value="F:transposase activity"/>
    <property type="evidence" value="ECO:0007669"/>
    <property type="project" value="InterPro"/>
</dbReference>
<proteinExistence type="predicted"/>
<protein>
    <recommendedName>
        <fullName evidence="1">Transposase IS200-like domain-containing protein</fullName>
    </recommendedName>
</protein>
<dbReference type="SUPFAM" id="SSF143422">
    <property type="entry name" value="Transposase IS200-like"/>
    <property type="match status" value="1"/>
</dbReference>
<dbReference type="SMART" id="SM01321">
    <property type="entry name" value="Y1_Tnp"/>
    <property type="match status" value="1"/>
</dbReference>
<dbReference type="PANTHER" id="PTHR34322">
    <property type="entry name" value="TRANSPOSASE, Y1_TNP DOMAIN-CONTAINING"/>
    <property type="match status" value="1"/>
</dbReference>